<dbReference type="Gene3D" id="3.60.15.10">
    <property type="entry name" value="Ribonuclease Z/Hydroxyacylglutathione hydrolase-like"/>
    <property type="match status" value="1"/>
</dbReference>
<accession>A0ABV9H9A7</accession>
<reference evidence="8" key="1">
    <citation type="journal article" date="2019" name="Int. J. Syst. Evol. Microbiol.">
        <title>The Global Catalogue of Microorganisms (GCM) 10K type strain sequencing project: providing services to taxonomists for standard genome sequencing and annotation.</title>
        <authorList>
            <consortium name="The Broad Institute Genomics Platform"/>
            <consortium name="The Broad Institute Genome Sequencing Center for Infectious Disease"/>
            <person name="Wu L."/>
            <person name="Ma J."/>
        </authorList>
    </citation>
    <scope>NUCLEOTIDE SEQUENCE [LARGE SCALE GENOMIC DNA]</scope>
    <source>
        <strain evidence="8">CGMCC 1.15731</strain>
    </source>
</reference>
<dbReference type="CDD" id="cd07729">
    <property type="entry name" value="AHL_lactonase_MBL-fold"/>
    <property type="match status" value="1"/>
</dbReference>
<keyword evidence="5" id="KW-0862">Zinc</keyword>
<dbReference type="InterPro" id="IPR051013">
    <property type="entry name" value="MBL_superfamily_lactonases"/>
</dbReference>
<keyword evidence="4" id="KW-0378">Hydrolase</keyword>
<proteinExistence type="inferred from homology"/>
<name>A0ABV9H9A7_9HYPH</name>
<dbReference type="RefSeq" id="WP_374833962.1">
    <property type="nucleotide sequence ID" value="NZ_JBHEEZ010000036.1"/>
</dbReference>
<dbReference type="InterPro" id="IPR001279">
    <property type="entry name" value="Metallo-B-lactamas"/>
</dbReference>
<keyword evidence="8" id="KW-1185">Reference proteome</keyword>
<evidence type="ECO:0000256" key="4">
    <source>
        <dbReference type="ARBA" id="ARBA00022801"/>
    </source>
</evidence>
<dbReference type="PANTHER" id="PTHR42978">
    <property type="entry name" value="QUORUM-QUENCHING LACTONASE YTNP-RELATED-RELATED"/>
    <property type="match status" value="1"/>
</dbReference>
<dbReference type="PANTHER" id="PTHR42978:SF7">
    <property type="entry name" value="METALLO-HYDROLASE RV2300C-RELATED"/>
    <property type="match status" value="1"/>
</dbReference>
<gene>
    <name evidence="7" type="ORF">ACFO1V_11090</name>
</gene>
<sequence length="283" mass="32272">MPISVQASISSHEADMIPEYEIYAIRYATNQGRTRGQNYILEANPTERQAMDFYCWFLRNDERVIVIDTGMNPEKAVKHGHTLLVSPPETLKACGVDPEKVDTVIMTHLHYDHSGHLGFFPKAHFYMQEEEMHYVTGQWMQRPWFRRAYEVDEICQAVELLHAGRMTLHGREKEIAPGVSVHWVGGHCAGQEIVRVRTARGWVVLASDALHYYEEYERSVPFSVAFNLSDMIAGHETIRALADSDDHVVPAHDPRVAEIYPAADIGPEGAVYRLDLAPRLYRV</sequence>
<evidence type="ECO:0000256" key="2">
    <source>
        <dbReference type="ARBA" id="ARBA00007749"/>
    </source>
</evidence>
<evidence type="ECO:0000313" key="8">
    <source>
        <dbReference type="Proteomes" id="UP001596042"/>
    </source>
</evidence>
<evidence type="ECO:0000256" key="3">
    <source>
        <dbReference type="ARBA" id="ARBA00022723"/>
    </source>
</evidence>
<dbReference type="SMART" id="SM00849">
    <property type="entry name" value="Lactamase_B"/>
    <property type="match status" value="1"/>
</dbReference>
<evidence type="ECO:0000259" key="6">
    <source>
        <dbReference type="SMART" id="SM00849"/>
    </source>
</evidence>
<feature type="domain" description="Metallo-beta-lactamase" evidence="6">
    <location>
        <begin position="52"/>
        <end position="252"/>
    </location>
</feature>
<evidence type="ECO:0000256" key="5">
    <source>
        <dbReference type="ARBA" id="ARBA00022833"/>
    </source>
</evidence>
<evidence type="ECO:0000313" key="7">
    <source>
        <dbReference type="EMBL" id="MFC4625750.1"/>
    </source>
</evidence>
<comment type="similarity">
    <text evidence="2">Belongs to the metallo-beta-lactamase superfamily.</text>
</comment>
<dbReference type="Pfam" id="PF00753">
    <property type="entry name" value="Lactamase_B"/>
    <property type="match status" value="1"/>
</dbReference>
<dbReference type="EMBL" id="JBHSEL010000110">
    <property type="protein sequence ID" value="MFC4625750.1"/>
    <property type="molecule type" value="Genomic_DNA"/>
</dbReference>
<evidence type="ECO:0000256" key="1">
    <source>
        <dbReference type="ARBA" id="ARBA00001947"/>
    </source>
</evidence>
<protein>
    <submittedName>
        <fullName evidence="7">N-acyl homoserine lactonase family protein</fullName>
    </submittedName>
</protein>
<comment type="cofactor">
    <cofactor evidence="1">
        <name>Zn(2+)</name>
        <dbReference type="ChEBI" id="CHEBI:29105"/>
    </cofactor>
</comment>
<dbReference type="SUPFAM" id="SSF56281">
    <property type="entry name" value="Metallo-hydrolase/oxidoreductase"/>
    <property type="match status" value="1"/>
</dbReference>
<dbReference type="InterPro" id="IPR036866">
    <property type="entry name" value="RibonucZ/Hydroxyglut_hydro"/>
</dbReference>
<keyword evidence="3" id="KW-0479">Metal-binding</keyword>
<comment type="caution">
    <text evidence="7">The sequence shown here is derived from an EMBL/GenBank/DDBJ whole genome shotgun (WGS) entry which is preliminary data.</text>
</comment>
<organism evidence="7 8">
    <name type="scientific">Daeguia caeni</name>
    <dbReference type="NCBI Taxonomy" id="439612"/>
    <lineage>
        <taxon>Bacteria</taxon>
        <taxon>Pseudomonadati</taxon>
        <taxon>Pseudomonadota</taxon>
        <taxon>Alphaproteobacteria</taxon>
        <taxon>Hyphomicrobiales</taxon>
        <taxon>Brucellaceae</taxon>
        <taxon>Daeguia</taxon>
    </lineage>
</organism>
<dbReference type="Proteomes" id="UP001596042">
    <property type="component" value="Unassembled WGS sequence"/>
</dbReference>